<name>A0A9P4QGS1_9PEZI</name>
<gene>
    <name evidence="2" type="ORF">K431DRAFT_310028</name>
</gene>
<evidence type="ECO:0000256" key="1">
    <source>
        <dbReference type="SAM" id="MobiDB-lite"/>
    </source>
</evidence>
<feature type="compositionally biased region" description="Polar residues" evidence="1">
    <location>
        <begin position="315"/>
        <end position="326"/>
    </location>
</feature>
<keyword evidence="3" id="KW-1185">Reference proteome</keyword>
<proteinExistence type="predicted"/>
<reference evidence="2" key="1">
    <citation type="journal article" date="2020" name="Stud. Mycol.">
        <title>101 Dothideomycetes genomes: a test case for predicting lifestyles and emergence of pathogens.</title>
        <authorList>
            <person name="Haridas S."/>
            <person name="Albert R."/>
            <person name="Binder M."/>
            <person name="Bloem J."/>
            <person name="Labutti K."/>
            <person name="Salamov A."/>
            <person name="Andreopoulos B."/>
            <person name="Baker S."/>
            <person name="Barry K."/>
            <person name="Bills G."/>
            <person name="Bluhm B."/>
            <person name="Cannon C."/>
            <person name="Castanera R."/>
            <person name="Culley D."/>
            <person name="Daum C."/>
            <person name="Ezra D."/>
            <person name="Gonzalez J."/>
            <person name="Henrissat B."/>
            <person name="Kuo A."/>
            <person name="Liang C."/>
            <person name="Lipzen A."/>
            <person name="Lutzoni F."/>
            <person name="Magnuson J."/>
            <person name="Mondo S."/>
            <person name="Nolan M."/>
            <person name="Ohm R."/>
            <person name="Pangilinan J."/>
            <person name="Park H.-J."/>
            <person name="Ramirez L."/>
            <person name="Alfaro M."/>
            <person name="Sun H."/>
            <person name="Tritt A."/>
            <person name="Yoshinaga Y."/>
            <person name="Zwiers L.-H."/>
            <person name="Turgeon B."/>
            <person name="Goodwin S."/>
            <person name="Spatafora J."/>
            <person name="Crous P."/>
            <person name="Grigoriev I."/>
        </authorList>
    </citation>
    <scope>NUCLEOTIDE SEQUENCE</scope>
    <source>
        <strain evidence="2">CBS 116435</strain>
    </source>
</reference>
<dbReference type="EMBL" id="MU003771">
    <property type="protein sequence ID" value="KAF2724462.1"/>
    <property type="molecule type" value="Genomic_DNA"/>
</dbReference>
<feature type="region of interest" description="Disordered" evidence="1">
    <location>
        <begin position="303"/>
        <end position="330"/>
    </location>
</feature>
<dbReference type="Proteomes" id="UP000799441">
    <property type="component" value="Unassembled WGS sequence"/>
</dbReference>
<evidence type="ECO:0000313" key="3">
    <source>
        <dbReference type="Proteomes" id="UP000799441"/>
    </source>
</evidence>
<comment type="caution">
    <text evidence="2">The sequence shown here is derived from an EMBL/GenBank/DDBJ whole genome shotgun (WGS) entry which is preliminary data.</text>
</comment>
<feature type="compositionally biased region" description="Polar residues" evidence="1">
    <location>
        <begin position="399"/>
        <end position="427"/>
    </location>
</feature>
<dbReference type="AlphaFoldDB" id="A0A9P4QGS1"/>
<evidence type="ECO:0000313" key="2">
    <source>
        <dbReference type="EMBL" id="KAF2724462.1"/>
    </source>
</evidence>
<dbReference type="OrthoDB" id="25896at2759"/>
<protein>
    <submittedName>
        <fullName evidence="2">Uncharacterized protein</fullName>
    </submittedName>
</protein>
<accession>A0A9P4QGS1</accession>
<organism evidence="2 3">
    <name type="scientific">Polychaeton citri CBS 116435</name>
    <dbReference type="NCBI Taxonomy" id="1314669"/>
    <lineage>
        <taxon>Eukaryota</taxon>
        <taxon>Fungi</taxon>
        <taxon>Dikarya</taxon>
        <taxon>Ascomycota</taxon>
        <taxon>Pezizomycotina</taxon>
        <taxon>Dothideomycetes</taxon>
        <taxon>Dothideomycetidae</taxon>
        <taxon>Capnodiales</taxon>
        <taxon>Capnodiaceae</taxon>
        <taxon>Polychaeton</taxon>
    </lineage>
</organism>
<feature type="region of interest" description="Disordered" evidence="1">
    <location>
        <begin position="399"/>
        <end position="430"/>
    </location>
</feature>
<sequence>MMASRRLGHFEGTDHTWSMESGAEVLRVVAAIVTAFRTAAKILEAIRDRKDKRKRKRDWEAEEFLEIKILHKSLLEGGTQCRQHCETGRQQFSQAFEVGDATALLALKDVVIALQTEVTQVLLLAHAAETTVLNLTSIHESSVVCRKDATRAMDQLCQRIMANPQYQPQQSEENCYDAWSPTILSMRSGSAGIPPSSLSESDNITAPIAPVVEKALPSLPAAADHDGRGSHQPIQYGLMFQRPSDLPSQPNHFTIVQPAQILPNSQSKMFGSQFSSLSSDASARSGSKSSVGKRALSLQSAVTSLGGVSPPDSENGVSSRPSSICSNDGVADNSVTFTRDAQRMSTFSMQPTIFAVTGRESPHSTPASATSVVTYREVENLSMGEQSASIVPLDAAQRTVTMDGQDSRSSSTNEGVSTPQSTMTAQDSRPIGVAQQTTAGMYTEGPAFEYSTGNQLSDQLTALHTSASDHPLPQQAESQWQRTNLPPVSVATHHFSIDAGDDLRAQSNRDLPGSTSQTAFFVDAGSVVDSQIVRPSVAESLPTALTIRTKSSEKGIKHAMVHTPVSSNTPVELPRQTSRWRLLESDTVSVSSRLPTRLYDQEGSEVDVASIISRNTDARDTHDLSFSPRIEKFEEYTRALQAPPAIDSNLDAQFTEKIRLLPDLTNEKFSASLTQADYQERLSSMPKGQQNVWQPLARPAMHNRYHGFCKGAWQIRRAVDEGLRVHLTPAPKEPILHWQCTACQFRSKAPNADSLPDHILFNQKHNIRYQWLFLAKSHRSVDQSCESPDDYKYGCIFCAAQGQATVAHDRLDHLLLHIITKHKTTMLTPEVKEKTRCITGSIVGQPKDWDINLPESTSKGAGAAAEEFFISAGKFWNRRKGKK</sequence>